<sequence>MVEIAFSVAAKVAEYLVAPIARPFSYIWNYKTNFDDLKTEDRKLQDRTETVQHWVEEATRNGDQIEQHVISWLDRVKTMTDEASEVLIEDNERANMKCFKGLCPNPKKRYQHSRNAVKKAKAIARLYEEGNFQTVSFRTIPEETWIPSYKGYMVFESRTSTLRIF</sequence>
<dbReference type="Proteomes" id="UP001281410">
    <property type="component" value="Unassembled WGS sequence"/>
</dbReference>
<dbReference type="EMBL" id="JANJYJ010000007">
    <property type="protein sequence ID" value="KAK3200408.1"/>
    <property type="molecule type" value="Genomic_DNA"/>
</dbReference>
<dbReference type="PANTHER" id="PTHR33463:SF198">
    <property type="entry name" value="RPP4C3"/>
    <property type="match status" value="1"/>
</dbReference>
<reference evidence="2" key="1">
    <citation type="journal article" date="2023" name="Plant J.">
        <title>Genome sequences and population genomics provide insights into the demographic history, inbreeding, and mutation load of two 'living fossil' tree species of Dipteronia.</title>
        <authorList>
            <person name="Feng Y."/>
            <person name="Comes H.P."/>
            <person name="Chen J."/>
            <person name="Zhu S."/>
            <person name="Lu R."/>
            <person name="Zhang X."/>
            <person name="Li P."/>
            <person name="Qiu J."/>
            <person name="Olsen K.M."/>
            <person name="Qiu Y."/>
        </authorList>
    </citation>
    <scope>NUCLEOTIDE SEQUENCE</scope>
    <source>
        <strain evidence="2">NBL</strain>
    </source>
</reference>
<evidence type="ECO:0000256" key="1">
    <source>
        <dbReference type="ARBA" id="ARBA00022821"/>
    </source>
</evidence>
<dbReference type="AlphaFoldDB" id="A0AAE0E152"/>
<gene>
    <name evidence="2" type="ORF">Dsin_023823</name>
</gene>
<organism evidence="2 3">
    <name type="scientific">Dipteronia sinensis</name>
    <dbReference type="NCBI Taxonomy" id="43782"/>
    <lineage>
        <taxon>Eukaryota</taxon>
        <taxon>Viridiplantae</taxon>
        <taxon>Streptophyta</taxon>
        <taxon>Embryophyta</taxon>
        <taxon>Tracheophyta</taxon>
        <taxon>Spermatophyta</taxon>
        <taxon>Magnoliopsida</taxon>
        <taxon>eudicotyledons</taxon>
        <taxon>Gunneridae</taxon>
        <taxon>Pentapetalae</taxon>
        <taxon>rosids</taxon>
        <taxon>malvids</taxon>
        <taxon>Sapindales</taxon>
        <taxon>Sapindaceae</taxon>
        <taxon>Hippocastanoideae</taxon>
        <taxon>Acereae</taxon>
        <taxon>Dipteronia</taxon>
    </lineage>
</organism>
<dbReference type="PANTHER" id="PTHR33463">
    <property type="entry name" value="NB-ARC DOMAIN-CONTAINING PROTEIN-RELATED"/>
    <property type="match status" value="1"/>
</dbReference>
<keyword evidence="3" id="KW-1185">Reference proteome</keyword>
<protein>
    <recommendedName>
        <fullName evidence="4">Rx N-terminal domain-containing protein</fullName>
    </recommendedName>
</protein>
<evidence type="ECO:0000313" key="2">
    <source>
        <dbReference type="EMBL" id="KAK3200408.1"/>
    </source>
</evidence>
<evidence type="ECO:0008006" key="4">
    <source>
        <dbReference type="Google" id="ProtNLM"/>
    </source>
</evidence>
<accession>A0AAE0E152</accession>
<dbReference type="InterPro" id="IPR050905">
    <property type="entry name" value="Plant_NBS-LRR"/>
</dbReference>
<name>A0AAE0E152_9ROSI</name>
<evidence type="ECO:0000313" key="3">
    <source>
        <dbReference type="Proteomes" id="UP001281410"/>
    </source>
</evidence>
<proteinExistence type="predicted"/>
<comment type="caution">
    <text evidence="2">The sequence shown here is derived from an EMBL/GenBank/DDBJ whole genome shotgun (WGS) entry which is preliminary data.</text>
</comment>
<keyword evidence="1" id="KW-0611">Plant defense</keyword>